<accession>A0ACC2GH10</accession>
<organism evidence="1 2">
    <name type="scientific">Dallia pectoralis</name>
    <name type="common">Alaska blackfish</name>
    <dbReference type="NCBI Taxonomy" id="75939"/>
    <lineage>
        <taxon>Eukaryota</taxon>
        <taxon>Metazoa</taxon>
        <taxon>Chordata</taxon>
        <taxon>Craniata</taxon>
        <taxon>Vertebrata</taxon>
        <taxon>Euteleostomi</taxon>
        <taxon>Actinopterygii</taxon>
        <taxon>Neopterygii</taxon>
        <taxon>Teleostei</taxon>
        <taxon>Protacanthopterygii</taxon>
        <taxon>Esociformes</taxon>
        <taxon>Umbridae</taxon>
        <taxon>Dallia</taxon>
    </lineage>
</organism>
<evidence type="ECO:0000313" key="2">
    <source>
        <dbReference type="Proteomes" id="UP001157502"/>
    </source>
</evidence>
<reference evidence="1" key="1">
    <citation type="submission" date="2021-05" db="EMBL/GenBank/DDBJ databases">
        <authorList>
            <person name="Pan Q."/>
            <person name="Jouanno E."/>
            <person name="Zahm M."/>
            <person name="Klopp C."/>
            <person name="Cabau C."/>
            <person name="Louis A."/>
            <person name="Berthelot C."/>
            <person name="Parey E."/>
            <person name="Roest Crollius H."/>
            <person name="Montfort J."/>
            <person name="Robinson-Rechavi M."/>
            <person name="Bouchez O."/>
            <person name="Lampietro C."/>
            <person name="Lopez Roques C."/>
            <person name="Donnadieu C."/>
            <person name="Postlethwait J."/>
            <person name="Bobe J."/>
            <person name="Dillon D."/>
            <person name="Chandos A."/>
            <person name="von Hippel F."/>
            <person name="Guiguen Y."/>
        </authorList>
    </citation>
    <scope>NUCLEOTIDE SEQUENCE</scope>
    <source>
        <strain evidence="1">YG-Jan2019</strain>
    </source>
</reference>
<keyword evidence="2" id="KW-1185">Reference proteome</keyword>
<evidence type="ECO:0000313" key="1">
    <source>
        <dbReference type="EMBL" id="KAJ8002883.1"/>
    </source>
</evidence>
<dbReference type="Proteomes" id="UP001157502">
    <property type="component" value="Chromosome 13"/>
</dbReference>
<proteinExistence type="predicted"/>
<gene>
    <name evidence="1" type="ORF">DPEC_G00163580</name>
</gene>
<sequence>MATSVSSSTSVPEGFHYETKYIVLNYLGLLPHSHLQATASGGDEHYAADRELVRERNRLMKVQIEEELRQLKDEISSTFSSTGFDCSTSPVFSPANPESSIEDCLAAVGDRVARDLDTHLTSTVHTLLLVPLDYERFRQATQDVSCHVQSGWNKVLVPLVVLQALQAEGQILATLLPLGVRFLEETEADYILQQGGWSLGEPILQGTVYSLEEEEQDVVIAEDSNDIYILSGGQLSGHFSPPTSLLGIRDDSGPGSWQTESLPVSLAGHESWAQVGMMDHPEDMKSLDSIEGVLAEERSENNSSNSDIVHMEREDAEEGEDPELQESMLSVLGTESELAELRAQFTGDSPPPVPATLEPVAAYLEEPVVLEMPTPLSAVPSEPDPRVASSLSEPVSAALAPLVEAEPTDVVENFPPSPSEALLTPPPAELIPESVTEPEPELVPEPEPISEPVADAHKPELVLEDPQSEAELEAAAAAVLEAPPPDEVPVQTKSELPVLLYGGAVLVALAAVVAWGALTHRRK</sequence>
<protein>
    <submittedName>
        <fullName evidence="1">Uncharacterized protein</fullName>
    </submittedName>
</protein>
<name>A0ACC2GH10_DALPE</name>
<dbReference type="EMBL" id="CM055740">
    <property type="protein sequence ID" value="KAJ8002883.1"/>
    <property type="molecule type" value="Genomic_DNA"/>
</dbReference>
<comment type="caution">
    <text evidence="1">The sequence shown here is derived from an EMBL/GenBank/DDBJ whole genome shotgun (WGS) entry which is preliminary data.</text>
</comment>